<dbReference type="Proteomes" id="UP000651156">
    <property type="component" value="Unassembled WGS sequence"/>
</dbReference>
<dbReference type="RefSeq" id="WP_193932700.1">
    <property type="nucleotide sequence ID" value="NZ_CAWPMZ010000067.1"/>
</dbReference>
<evidence type="ECO:0000256" key="1">
    <source>
        <dbReference type="SAM" id="Phobius"/>
    </source>
</evidence>
<keyword evidence="1" id="KW-0812">Transmembrane</keyword>
<keyword evidence="2" id="KW-0378">Hydrolase</keyword>
<keyword evidence="3" id="KW-1185">Reference proteome</keyword>
<dbReference type="InterPro" id="IPR037219">
    <property type="entry name" value="Peptidase_M41-like"/>
</dbReference>
<dbReference type="PANTHER" id="PTHR33471:SF7">
    <property type="entry name" value="ATP-DEPENDENT ZINC METALLOPROTEASE-RELATED"/>
    <property type="match status" value="1"/>
</dbReference>
<dbReference type="PANTHER" id="PTHR33471">
    <property type="entry name" value="ATP-DEPENDENT ZINC METALLOPROTEASE-RELATED"/>
    <property type="match status" value="1"/>
</dbReference>
<keyword evidence="2" id="KW-0645">Protease</keyword>
<evidence type="ECO:0000313" key="2">
    <source>
        <dbReference type="EMBL" id="MBE9191565.1"/>
    </source>
</evidence>
<keyword evidence="1" id="KW-1133">Transmembrane helix</keyword>
<dbReference type="SUPFAM" id="SSF140990">
    <property type="entry name" value="FtsH protease domain-like"/>
    <property type="match status" value="1"/>
</dbReference>
<dbReference type="GO" id="GO:0006508">
    <property type="term" value="P:proteolysis"/>
    <property type="evidence" value="ECO:0007669"/>
    <property type="project" value="UniProtKB-KW"/>
</dbReference>
<dbReference type="EMBL" id="JADEWN010000035">
    <property type="protein sequence ID" value="MBE9191565.1"/>
    <property type="molecule type" value="Genomic_DNA"/>
</dbReference>
<evidence type="ECO:0000313" key="3">
    <source>
        <dbReference type="Proteomes" id="UP000651156"/>
    </source>
</evidence>
<comment type="caution">
    <text evidence="2">The sequence shown here is derived from an EMBL/GenBank/DDBJ whole genome shotgun (WGS) entry which is preliminary data.</text>
</comment>
<protein>
    <submittedName>
        <fullName evidence="2">ATP-dependent Zn protease</fullName>
    </submittedName>
</protein>
<accession>A0ABR9UTD7</accession>
<feature type="transmembrane region" description="Helical" evidence="1">
    <location>
        <begin position="7"/>
        <end position="26"/>
    </location>
</feature>
<organism evidence="2 3">
    <name type="scientific">Gloeocapsopsis crepidinum LEGE 06123</name>
    <dbReference type="NCBI Taxonomy" id="588587"/>
    <lineage>
        <taxon>Bacteria</taxon>
        <taxon>Bacillati</taxon>
        <taxon>Cyanobacteriota</taxon>
        <taxon>Cyanophyceae</taxon>
        <taxon>Oscillatoriophycideae</taxon>
        <taxon>Chroococcales</taxon>
        <taxon>Chroococcaceae</taxon>
        <taxon>Gloeocapsopsis</taxon>
    </lineage>
</organism>
<name>A0ABR9UTD7_9CHRO</name>
<sequence length="232" mass="24938">MSQTALNLTAIAIFLTTMTTLLGPIFNVSPTLPAIATFSLLGLATLDSFSLQGKGGTLILDWLASFSPQHRDRIIRHEAGHFLVAHLLGIPVTGYALSAWEALKQKQPGQGGVSFDDTEVASQLAQGTISAQLLDRYCTIWMAGIAAETLVYNRAEGGADDRQHLHSVLSSLGFSAASVELKQRFCSLQACTLLKQNWATYEALVTAMQKRTNVAECSDLIDSLTPQSNLVG</sequence>
<gene>
    <name evidence="2" type="ORF">IQ230_14650</name>
</gene>
<dbReference type="GO" id="GO:0008233">
    <property type="term" value="F:peptidase activity"/>
    <property type="evidence" value="ECO:0007669"/>
    <property type="project" value="UniProtKB-KW"/>
</dbReference>
<reference evidence="2 3" key="1">
    <citation type="submission" date="2020-10" db="EMBL/GenBank/DDBJ databases">
        <authorList>
            <person name="Castelo-Branco R."/>
            <person name="Eusebio N."/>
            <person name="Adriana R."/>
            <person name="Vieira A."/>
            <person name="Brugerolle De Fraissinette N."/>
            <person name="Rezende De Castro R."/>
            <person name="Schneider M.P."/>
            <person name="Vasconcelos V."/>
            <person name="Leao P.N."/>
        </authorList>
    </citation>
    <scope>NUCLEOTIDE SEQUENCE [LARGE SCALE GENOMIC DNA]</scope>
    <source>
        <strain evidence="2 3">LEGE 06123</strain>
    </source>
</reference>
<proteinExistence type="predicted"/>
<dbReference type="Gene3D" id="1.20.58.760">
    <property type="entry name" value="Peptidase M41"/>
    <property type="match status" value="1"/>
</dbReference>
<keyword evidence="1" id="KW-0472">Membrane</keyword>